<dbReference type="AlphaFoldDB" id="M5FRE9"/>
<organism evidence="1 2">
    <name type="scientific">Dacryopinax primogenitus (strain DJM 731)</name>
    <name type="common">Brown rot fungus</name>
    <dbReference type="NCBI Taxonomy" id="1858805"/>
    <lineage>
        <taxon>Eukaryota</taxon>
        <taxon>Fungi</taxon>
        <taxon>Dikarya</taxon>
        <taxon>Basidiomycota</taxon>
        <taxon>Agaricomycotina</taxon>
        <taxon>Dacrymycetes</taxon>
        <taxon>Dacrymycetales</taxon>
        <taxon>Dacrymycetaceae</taxon>
        <taxon>Dacryopinax</taxon>
    </lineage>
</organism>
<dbReference type="GeneID" id="63684002"/>
<protein>
    <submittedName>
        <fullName evidence="1">Uncharacterized protein</fullName>
    </submittedName>
</protein>
<dbReference type="Proteomes" id="UP000030653">
    <property type="component" value="Unassembled WGS sequence"/>
</dbReference>
<dbReference type="Pfam" id="PF20414">
    <property type="entry name" value="DUF6698"/>
    <property type="match status" value="1"/>
</dbReference>
<name>M5FRE9_DACPD</name>
<proteinExistence type="predicted"/>
<sequence length="207" mass="23818">MPQLDMDRTWTLDRDDLVIRQILPDLFMSYRKPNHSLPPFQSLLKDIDGLTDATSDLCLPAFLYPFATRHSTLPADGLFCAPALLRAYGHLYQRHRLSISGPSPLYSPNHKDTIQYFIPSLCYLVTRLRFVFTEHRPSEIIGSTTHDPRVHLHGPGIHSLDYVEFYQSLITWFIDNWPSGDSHAIYQYWISHLPGAHPDLASLSFLK</sequence>
<evidence type="ECO:0000313" key="1">
    <source>
        <dbReference type="EMBL" id="EJT99685.1"/>
    </source>
</evidence>
<gene>
    <name evidence="1" type="ORF">DACRYDRAFT_109790</name>
</gene>
<dbReference type="HOGENOM" id="CLU_1326338_0_0_1"/>
<dbReference type="EMBL" id="JH795869">
    <property type="protein sequence ID" value="EJT99685.1"/>
    <property type="molecule type" value="Genomic_DNA"/>
</dbReference>
<evidence type="ECO:0000313" key="2">
    <source>
        <dbReference type="Proteomes" id="UP000030653"/>
    </source>
</evidence>
<keyword evidence="2" id="KW-1185">Reference proteome</keyword>
<dbReference type="RefSeq" id="XP_040626583.1">
    <property type="nucleotide sequence ID" value="XM_040768940.1"/>
</dbReference>
<reference evidence="1 2" key="1">
    <citation type="journal article" date="2012" name="Science">
        <title>The Paleozoic origin of enzymatic lignin decomposition reconstructed from 31 fungal genomes.</title>
        <authorList>
            <person name="Floudas D."/>
            <person name="Binder M."/>
            <person name="Riley R."/>
            <person name="Barry K."/>
            <person name="Blanchette R.A."/>
            <person name="Henrissat B."/>
            <person name="Martinez A.T."/>
            <person name="Otillar R."/>
            <person name="Spatafora J.W."/>
            <person name="Yadav J.S."/>
            <person name="Aerts A."/>
            <person name="Benoit I."/>
            <person name="Boyd A."/>
            <person name="Carlson A."/>
            <person name="Copeland A."/>
            <person name="Coutinho P.M."/>
            <person name="de Vries R.P."/>
            <person name="Ferreira P."/>
            <person name="Findley K."/>
            <person name="Foster B."/>
            <person name="Gaskell J."/>
            <person name="Glotzer D."/>
            <person name="Gorecki P."/>
            <person name="Heitman J."/>
            <person name="Hesse C."/>
            <person name="Hori C."/>
            <person name="Igarashi K."/>
            <person name="Jurgens J.A."/>
            <person name="Kallen N."/>
            <person name="Kersten P."/>
            <person name="Kohler A."/>
            <person name="Kuees U."/>
            <person name="Kumar T.K.A."/>
            <person name="Kuo A."/>
            <person name="LaButti K."/>
            <person name="Larrondo L.F."/>
            <person name="Lindquist E."/>
            <person name="Ling A."/>
            <person name="Lombard V."/>
            <person name="Lucas S."/>
            <person name="Lundell T."/>
            <person name="Martin R."/>
            <person name="McLaughlin D.J."/>
            <person name="Morgenstern I."/>
            <person name="Morin E."/>
            <person name="Murat C."/>
            <person name="Nagy L.G."/>
            <person name="Nolan M."/>
            <person name="Ohm R.A."/>
            <person name="Patyshakuliyeva A."/>
            <person name="Rokas A."/>
            <person name="Ruiz-Duenas F.J."/>
            <person name="Sabat G."/>
            <person name="Salamov A."/>
            <person name="Samejima M."/>
            <person name="Schmutz J."/>
            <person name="Slot J.C."/>
            <person name="St John F."/>
            <person name="Stenlid J."/>
            <person name="Sun H."/>
            <person name="Sun S."/>
            <person name="Syed K."/>
            <person name="Tsang A."/>
            <person name="Wiebenga A."/>
            <person name="Young D."/>
            <person name="Pisabarro A."/>
            <person name="Eastwood D.C."/>
            <person name="Martin F."/>
            <person name="Cullen D."/>
            <person name="Grigoriev I.V."/>
            <person name="Hibbett D.S."/>
        </authorList>
    </citation>
    <scope>NUCLEOTIDE SEQUENCE [LARGE SCALE GENOMIC DNA]</scope>
    <source>
        <strain evidence="1 2">DJM-731 SS1</strain>
    </source>
</reference>
<accession>M5FRE9</accession>
<dbReference type="InterPro" id="IPR046521">
    <property type="entry name" value="DUF6698"/>
</dbReference>